<dbReference type="EMBL" id="JAOVQN010000046">
    <property type="protein sequence ID" value="MCU9840551.1"/>
    <property type="molecule type" value="Genomic_DNA"/>
</dbReference>
<dbReference type="Pfam" id="PF01042">
    <property type="entry name" value="Ribonuc_L-PSP"/>
    <property type="match status" value="1"/>
</dbReference>
<keyword evidence="1" id="KW-0378">Hydrolase</keyword>
<keyword evidence="2" id="KW-1185">Reference proteome</keyword>
<dbReference type="InterPro" id="IPR006175">
    <property type="entry name" value="YjgF/YER057c/UK114"/>
</dbReference>
<proteinExistence type="predicted"/>
<dbReference type="Gene3D" id="3.30.1330.40">
    <property type="entry name" value="RutC-like"/>
    <property type="match status" value="1"/>
</dbReference>
<evidence type="ECO:0000313" key="1">
    <source>
        <dbReference type="EMBL" id="MCU9840551.1"/>
    </source>
</evidence>
<dbReference type="InterPro" id="IPR035959">
    <property type="entry name" value="RutC-like_sf"/>
</dbReference>
<gene>
    <name evidence="1" type="ORF">OEZ49_22650</name>
</gene>
<evidence type="ECO:0000313" key="2">
    <source>
        <dbReference type="Proteomes" id="UP001321014"/>
    </source>
</evidence>
<organism evidence="1 2">
    <name type="scientific">Ruegeria marisflavi</name>
    <dbReference type="NCBI Taxonomy" id="2984152"/>
    <lineage>
        <taxon>Bacteria</taxon>
        <taxon>Pseudomonadati</taxon>
        <taxon>Pseudomonadota</taxon>
        <taxon>Alphaproteobacteria</taxon>
        <taxon>Rhodobacterales</taxon>
        <taxon>Roseobacteraceae</taxon>
        <taxon>Ruegeria</taxon>
    </lineage>
</organism>
<dbReference type="Proteomes" id="UP001321014">
    <property type="component" value="Unassembled WGS sequence"/>
</dbReference>
<comment type="caution">
    <text evidence="1">The sequence shown here is derived from an EMBL/GenBank/DDBJ whole genome shotgun (WGS) entry which is preliminary data.</text>
</comment>
<sequence>MNSFASIEAVLDKAGFVLSDVVRAVYYLTADGLAPEVIPVLKEKFDAIRPAATMVVCGLPKPGLKVEIEVTALKSS</sequence>
<dbReference type="SUPFAM" id="SSF55298">
    <property type="entry name" value="YjgF-like"/>
    <property type="match status" value="1"/>
</dbReference>
<accession>A0ABT2WXB3</accession>
<dbReference type="PANTHER" id="PTHR43857:SF1">
    <property type="entry name" value="YJGH FAMILY PROTEIN"/>
    <property type="match status" value="1"/>
</dbReference>
<reference evidence="1 2" key="1">
    <citation type="submission" date="2022-10" db="EMBL/GenBank/DDBJ databases">
        <title>Ruegeria sp. nov., isolated from ocean surface water.</title>
        <authorList>
            <person name="He W."/>
            <person name="Wang L."/>
            <person name="Zhang D.-F."/>
        </authorList>
    </citation>
    <scope>NUCLEOTIDE SEQUENCE [LARGE SCALE GENOMIC DNA]</scope>
    <source>
        <strain evidence="1 2">WL0004</strain>
    </source>
</reference>
<dbReference type="GO" id="GO:0016787">
    <property type="term" value="F:hydrolase activity"/>
    <property type="evidence" value="ECO:0007669"/>
    <property type="project" value="UniProtKB-KW"/>
</dbReference>
<protein>
    <submittedName>
        <fullName evidence="1">Rid family hydrolase</fullName>
    </submittedName>
</protein>
<name>A0ABT2WXB3_9RHOB</name>
<dbReference type="PANTHER" id="PTHR43857">
    <property type="entry name" value="BLR7761 PROTEIN"/>
    <property type="match status" value="1"/>
</dbReference>